<dbReference type="InterPro" id="IPR015890">
    <property type="entry name" value="Chorismate_C"/>
</dbReference>
<dbReference type="AlphaFoldDB" id="A0A0E2LQA3"/>
<dbReference type="Proteomes" id="UP000016630">
    <property type="component" value="Unassembled WGS sequence"/>
</dbReference>
<dbReference type="Pfam" id="PF00425">
    <property type="entry name" value="Chorismate_bind"/>
    <property type="match status" value="1"/>
</dbReference>
<evidence type="ECO:0000259" key="1">
    <source>
        <dbReference type="Pfam" id="PF00425"/>
    </source>
</evidence>
<gene>
    <name evidence="2" type="ORF">HMPREF1555_01437</name>
</gene>
<protein>
    <submittedName>
        <fullName evidence="2">Para-aminobenzoate synthase component I</fullName>
    </submittedName>
</protein>
<name>A0A0E2LQA3_PORGN</name>
<dbReference type="GO" id="GO:0000162">
    <property type="term" value="P:L-tryptophan biosynthetic process"/>
    <property type="evidence" value="ECO:0007669"/>
    <property type="project" value="TreeGrafter"/>
</dbReference>
<dbReference type="PATRIC" id="fig|1227271.3.peg.1263"/>
<dbReference type="InterPro" id="IPR019999">
    <property type="entry name" value="Anth_synth_I-like"/>
</dbReference>
<dbReference type="PRINTS" id="PR00095">
    <property type="entry name" value="ANTSNTHASEI"/>
</dbReference>
<feature type="domain" description="Chorismate-utilising enzyme C-terminal" evidence="1">
    <location>
        <begin position="88"/>
        <end position="332"/>
    </location>
</feature>
<dbReference type="InterPro" id="IPR005801">
    <property type="entry name" value="ADC_synthase"/>
</dbReference>
<dbReference type="PANTHER" id="PTHR11236:SF50">
    <property type="entry name" value="AMINODEOXYCHORISMATE SYNTHASE COMPONENT 1"/>
    <property type="match status" value="1"/>
</dbReference>
<reference evidence="2 3" key="1">
    <citation type="submission" date="2013-06" db="EMBL/GenBank/DDBJ databases">
        <authorList>
            <person name="Weinstock G."/>
            <person name="Sodergren E."/>
            <person name="Lobos E.A."/>
            <person name="Fulton L."/>
            <person name="Fulton R."/>
            <person name="Courtney L."/>
            <person name="Fronick C."/>
            <person name="O'Laughlin M."/>
            <person name="Godfrey J."/>
            <person name="Wilson R.M."/>
            <person name="Miner T."/>
            <person name="Farmer C."/>
            <person name="Delehaunty K."/>
            <person name="Cordes M."/>
            <person name="Minx P."/>
            <person name="Tomlinson C."/>
            <person name="Chen J."/>
            <person name="Wollam A."/>
            <person name="Pepin K.H."/>
            <person name="Bhonagiri V."/>
            <person name="Zhang X."/>
            <person name="Warren W."/>
            <person name="Mitreva M."/>
            <person name="Mardis E.R."/>
            <person name="Wilson R.K."/>
        </authorList>
    </citation>
    <scope>NUCLEOTIDE SEQUENCE [LARGE SCALE GENOMIC DNA]</scope>
    <source>
        <strain evidence="2 3">F0570</strain>
    </source>
</reference>
<dbReference type="PANTHER" id="PTHR11236">
    <property type="entry name" value="AMINOBENZOATE/ANTHRANILATE SYNTHASE"/>
    <property type="match status" value="1"/>
</dbReference>
<sequence>MTKAYGADCPFQMKAEETIRRMDESGRCRRSFLFAIDFEMDEGIFISEPLNQKEILFDVRGQGNAPTATDTNESKAPVTFIPHPESLETYRHRFDRIRTALMRGDSFLANLTIATPIEMNISLEEVFSRSRASYKLLIPGRLVCFSPERFVKIENGQISTNPMKGTIDASLPDAAGRLLSDYKETAEHRTIVDLLRNDLNRVSHHVRVSRFRYLDELHTNKGRLLQMSSEITGTLPAEKEKRFGSIIQELLPAGSISGAPKEATIEAIREAEGQQRGFYTGVFGYFDGSSFDSAVMIRYIEQLPDGQYLFRSGGGITINSRCDDEYRETQQKVYLPF</sequence>
<comment type="caution">
    <text evidence="2">The sequence shown here is derived from an EMBL/GenBank/DDBJ whole genome shotgun (WGS) entry which is preliminary data.</text>
</comment>
<organism evidence="2 3">
    <name type="scientific">Porphyromonas gingivalis F0570</name>
    <dbReference type="NCBI Taxonomy" id="1227271"/>
    <lineage>
        <taxon>Bacteria</taxon>
        <taxon>Pseudomonadati</taxon>
        <taxon>Bacteroidota</taxon>
        <taxon>Bacteroidia</taxon>
        <taxon>Bacteroidales</taxon>
        <taxon>Porphyromonadaceae</taxon>
        <taxon>Porphyromonas</taxon>
    </lineage>
</organism>
<dbReference type="NCBIfam" id="NF005486">
    <property type="entry name" value="PRK07093.1"/>
    <property type="match status" value="1"/>
</dbReference>
<proteinExistence type="predicted"/>
<dbReference type="GO" id="GO:0046820">
    <property type="term" value="F:4-amino-4-deoxychorismate synthase activity"/>
    <property type="evidence" value="ECO:0007669"/>
    <property type="project" value="TreeGrafter"/>
</dbReference>
<dbReference type="SUPFAM" id="SSF56322">
    <property type="entry name" value="ADC synthase"/>
    <property type="match status" value="1"/>
</dbReference>
<dbReference type="Gene3D" id="3.60.120.10">
    <property type="entry name" value="Anthranilate synthase"/>
    <property type="match status" value="1"/>
</dbReference>
<evidence type="ECO:0000313" key="3">
    <source>
        <dbReference type="Proteomes" id="UP000016630"/>
    </source>
</evidence>
<dbReference type="HOGENOM" id="CLU_006493_1_0_10"/>
<evidence type="ECO:0000313" key="2">
    <source>
        <dbReference type="EMBL" id="ERJ65297.1"/>
    </source>
</evidence>
<accession>A0A0E2LQA3</accession>
<dbReference type="EMBL" id="AWUW01000106">
    <property type="protein sequence ID" value="ERJ65297.1"/>
    <property type="molecule type" value="Genomic_DNA"/>
</dbReference>